<dbReference type="EMBL" id="GG663370">
    <property type="protein sequence ID" value="EEH05551.1"/>
    <property type="molecule type" value="Genomic_DNA"/>
</dbReference>
<organism evidence="2 3">
    <name type="scientific">Ajellomyces capsulatus (strain G186AR / H82 / ATCC MYA-2454 / RMSCC 2432)</name>
    <name type="common">Darling's disease fungus</name>
    <name type="synonym">Histoplasma capsulatum</name>
    <dbReference type="NCBI Taxonomy" id="447093"/>
    <lineage>
        <taxon>Eukaryota</taxon>
        <taxon>Fungi</taxon>
        <taxon>Dikarya</taxon>
        <taxon>Ascomycota</taxon>
        <taxon>Pezizomycotina</taxon>
        <taxon>Eurotiomycetes</taxon>
        <taxon>Eurotiomycetidae</taxon>
        <taxon>Onygenales</taxon>
        <taxon>Ajellomycetaceae</taxon>
        <taxon>Histoplasma</taxon>
    </lineage>
</organism>
<dbReference type="InParanoid" id="C0NRN5"/>
<evidence type="ECO:0000313" key="3">
    <source>
        <dbReference type="Proteomes" id="UP000001631"/>
    </source>
</evidence>
<proteinExistence type="predicted"/>
<feature type="transmembrane region" description="Helical" evidence="1">
    <location>
        <begin position="13"/>
        <end position="33"/>
    </location>
</feature>
<evidence type="ECO:0000256" key="1">
    <source>
        <dbReference type="SAM" id="Phobius"/>
    </source>
</evidence>
<dbReference type="GeneID" id="69038831"/>
<keyword evidence="1" id="KW-1133">Transmembrane helix</keyword>
<dbReference type="RefSeq" id="XP_045286032.1">
    <property type="nucleotide sequence ID" value="XM_045432864.1"/>
</dbReference>
<keyword evidence="1" id="KW-0472">Membrane</keyword>
<dbReference type="Proteomes" id="UP000001631">
    <property type="component" value="Unassembled WGS sequence"/>
</dbReference>
<accession>C0NRN5</accession>
<protein>
    <submittedName>
        <fullName evidence="2">Uncharacterized protein</fullName>
    </submittedName>
</protein>
<reference evidence="2" key="1">
    <citation type="submission" date="2009-02" db="EMBL/GenBank/DDBJ databases">
        <title>The Genome Sequence of Ajellomyces capsulatus strain G186AR.</title>
        <authorList>
            <consortium name="The Broad Institute Genome Sequencing Platform"/>
            <person name="Champion M."/>
            <person name="Cuomo C."/>
            <person name="Ma L.-J."/>
            <person name="Henn M.R."/>
            <person name="Sil A."/>
            <person name="Goldman B."/>
            <person name="Young S.K."/>
            <person name="Kodira C.D."/>
            <person name="Zeng Q."/>
            <person name="Koehrsen M."/>
            <person name="Alvarado L."/>
            <person name="Berlin A."/>
            <person name="Borenstein D."/>
            <person name="Chen Z."/>
            <person name="Engels R."/>
            <person name="Freedman E."/>
            <person name="Gellesch M."/>
            <person name="Goldberg J."/>
            <person name="Griggs A."/>
            <person name="Gujja S."/>
            <person name="Heiman D."/>
            <person name="Hepburn T."/>
            <person name="Howarth C."/>
            <person name="Jen D."/>
            <person name="Larson L."/>
            <person name="Lewis B."/>
            <person name="Mehta T."/>
            <person name="Park D."/>
            <person name="Pearson M."/>
            <person name="Roberts A."/>
            <person name="Saif S."/>
            <person name="Shea T."/>
            <person name="Shenoy N."/>
            <person name="Sisk P."/>
            <person name="Stolte C."/>
            <person name="Sykes S."/>
            <person name="Walk T."/>
            <person name="White J."/>
            <person name="Yandava C."/>
            <person name="Klein B."/>
            <person name="McEwen J.G."/>
            <person name="Puccia R."/>
            <person name="Goldman G.H."/>
            <person name="Felipe M.S."/>
            <person name="Nino-Vega G."/>
            <person name="San-Blas G."/>
            <person name="Taylor J."/>
            <person name="Mendoza L."/>
            <person name="Galagan J."/>
            <person name="Nusbaum C."/>
            <person name="Birren B."/>
        </authorList>
    </citation>
    <scope>NUCLEOTIDE SEQUENCE</scope>
    <source>
        <strain evidence="2">G186AR</strain>
    </source>
</reference>
<evidence type="ECO:0000313" key="2">
    <source>
        <dbReference type="EMBL" id="EEH05551.1"/>
    </source>
</evidence>
<dbReference type="AlphaFoldDB" id="C0NRN5"/>
<keyword evidence="1" id="KW-0812">Transmembrane</keyword>
<gene>
    <name evidence="2" type="ORF">HCBG_05815</name>
</gene>
<sequence length="149" mass="16558">MDHIQNQRLAQPGYHHVLNVKILHFILICLVLSRTPMHHKLVMILSQTITSETLYDNINSNSIVVDMKKLKNLLGLTVAPVKLGFLPPASSSTLPSVSTRRRNNNAGLALNLVSDKGALNIIPNPNGLRRSFWALIVVLILDRIFHGSL</sequence>
<name>C0NRN5_AJECG</name>
<dbReference type="HOGENOM" id="CLU_1749089_0_0_1"/>
<keyword evidence="3" id="KW-1185">Reference proteome</keyword>